<accession>A0A067KGU9</accession>
<organism evidence="2 3">
    <name type="scientific">Jatropha curcas</name>
    <name type="common">Barbados nut</name>
    <dbReference type="NCBI Taxonomy" id="180498"/>
    <lineage>
        <taxon>Eukaryota</taxon>
        <taxon>Viridiplantae</taxon>
        <taxon>Streptophyta</taxon>
        <taxon>Embryophyta</taxon>
        <taxon>Tracheophyta</taxon>
        <taxon>Spermatophyta</taxon>
        <taxon>Magnoliopsida</taxon>
        <taxon>eudicotyledons</taxon>
        <taxon>Gunneridae</taxon>
        <taxon>Pentapetalae</taxon>
        <taxon>rosids</taxon>
        <taxon>fabids</taxon>
        <taxon>Malpighiales</taxon>
        <taxon>Euphorbiaceae</taxon>
        <taxon>Crotonoideae</taxon>
        <taxon>Jatropheae</taxon>
        <taxon>Jatropha</taxon>
    </lineage>
</organism>
<dbReference type="OrthoDB" id="994452at2759"/>
<gene>
    <name evidence="2" type="ORF">JCGZ_10859</name>
</gene>
<name>A0A067KGU9_JATCU</name>
<reference evidence="2 3" key="1">
    <citation type="journal article" date="2014" name="PLoS ONE">
        <title>Global Analysis of Gene Expression Profiles in Physic Nut (Jatropha curcas L.) Seedlings Exposed to Salt Stress.</title>
        <authorList>
            <person name="Zhang L."/>
            <person name="Zhang C."/>
            <person name="Wu P."/>
            <person name="Chen Y."/>
            <person name="Li M."/>
            <person name="Jiang H."/>
            <person name="Wu G."/>
        </authorList>
    </citation>
    <scope>NUCLEOTIDE SEQUENCE [LARGE SCALE GENOMIC DNA]</scope>
    <source>
        <strain evidence="3">cv. GZQX0401</strain>
        <tissue evidence="2">Young leaves</tissue>
    </source>
</reference>
<evidence type="ECO:0000256" key="1">
    <source>
        <dbReference type="SAM" id="Phobius"/>
    </source>
</evidence>
<feature type="transmembrane region" description="Helical" evidence="1">
    <location>
        <begin position="80"/>
        <end position="97"/>
    </location>
</feature>
<keyword evidence="1" id="KW-1133">Transmembrane helix</keyword>
<keyword evidence="1" id="KW-0472">Membrane</keyword>
<protein>
    <submittedName>
        <fullName evidence="2">Uncharacterized protein</fullName>
    </submittedName>
</protein>
<keyword evidence="1" id="KW-0812">Transmembrane</keyword>
<dbReference type="AlphaFoldDB" id="A0A067KGU9"/>
<dbReference type="Proteomes" id="UP000027138">
    <property type="component" value="Unassembled WGS sequence"/>
</dbReference>
<evidence type="ECO:0000313" key="3">
    <source>
        <dbReference type="Proteomes" id="UP000027138"/>
    </source>
</evidence>
<keyword evidence="3" id="KW-1185">Reference proteome</keyword>
<dbReference type="EMBL" id="KK914486">
    <property type="protein sequence ID" value="KDP35466.1"/>
    <property type="molecule type" value="Genomic_DNA"/>
</dbReference>
<proteinExistence type="predicted"/>
<sequence>MRTGIRFHHMNSTGLDTIGTFGIPVTEEVPVVPPLDIDPASLILPVFSFSAYEILSYDFRANIEPLQPFVDRALSMDYSLYWLPLVCFYILSQYLLLNGIDGYGSLWVVPIVEQMATRCMPFPLILAETFMAGRACSRL</sequence>
<evidence type="ECO:0000313" key="2">
    <source>
        <dbReference type="EMBL" id="KDP35466.1"/>
    </source>
</evidence>